<evidence type="ECO:0000256" key="8">
    <source>
        <dbReference type="ARBA" id="ARBA00022989"/>
    </source>
</evidence>
<keyword evidence="6" id="KW-0378">Hydrolase</keyword>
<feature type="domain" description="Peptidase M50" evidence="13">
    <location>
        <begin position="76"/>
        <end position="801"/>
    </location>
</feature>
<dbReference type="AlphaFoldDB" id="A0A6M5YUY7"/>
<keyword evidence="9" id="KW-0482">Metalloprotease</keyword>
<dbReference type="CDD" id="cd06163">
    <property type="entry name" value="S2P-M50_PDZ_RseP-like"/>
    <property type="match status" value="2"/>
</dbReference>
<accession>A0A6M5YUY7</accession>
<keyword evidence="10 12" id="KW-0472">Membrane</keyword>
<dbReference type="GO" id="GO:0004222">
    <property type="term" value="F:metalloendopeptidase activity"/>
    <property type="evidence" value="ECO:0007669"/>
    <property type="project" value="InterPro"/>
</dbReference>
<comment type="subcellular location">
    <subcellularLocation>
        <location evidence="2">Membrane</location>
        <topology evidence="2">Multi-pass membrane protein</topology>
    </subcellularLocation>
</comment>
<dbReference type="SUPFAM" id="SSF50156">
    <property type="entry name" value="PDZ domain-like"/>
    <property type="match status" value="1"/>
</dbReference>
<dbReference type="PANTHER" id="PTHR42837">
    <property type="entry name" value="REGULATOR OF SIGMA-E PROTEASE RSEP"/>
    <property type="match status" value="1"/>
</dbReference>
<feature type="transmembrane region" description="Helical" evidence="12">
    <location>
        <begin position="739"/>
        <end position="765"/>
    </location>
</feature>
<dbReference type="PANTHER" id="PTHR42837:SF2">
    <property type="entry name" value="MEMBRANE METALLOPROTEASE ARASP2, CHLOROPLASTIC-RELATED"/>
    <property type="match status" value="1"/>
</dbReference>
<proteinExistence type="inferred from homology"/>
<evidence type="ECO:0000259" key="13">
    <source>
        <dbReference type="Pfam" id="PF02163"/>
    </source>
</evidence>
<evidence type="ECO:0000313" key="14">
    <source>
        <dbReference type="EMBL" id="QJW97071.1"/>
    </source>
</evidence>
<organism evidence="14 15">
    <name type="scientific">Frigoriglobus tundricola</name>
    <dbReference type="NCBI Taxonomy" id="2774151"/>
    <lineage>
        <taxon>Bacteria</taxon>
        <taxon>Pseudomonadati</taxon>
        <taxon>Planctomycetota</taxon>
        <taxon>Planctomycetia</taxon>
        <taxon>Gemmatales</taxon>
        <taxon>Gemmataceae</taxon>
        <taxon>Frigoriglobus</taxon>
    </lineage>
</organism>
<protein>
    <recommendedName>
        <fullName evidence="13">Peptidase M50 domain-containing protein</fullName>
    </recommendedName>
</protein>
<dbReference type="InterPro" id="IPR036034">
    <property type="entry name" value="PDZ_sf"/>
</dbReference>
<keyword evidence="4" id="KW-0645">Protease</keyword>
<dbReference type="Proteomes" id="UP000503447">
    <property type="component" value="Chromosome"/>
</dbReference>
<evidence type="ECO:0000256" key="12">
    <source>
        <dbReference type="SAM" id="Phobius"/>
    </source>
</evidence>
<dbReference type="GO" id="GO:0016020">
    <property type="term" value="C:membrane"/>
    <property type="evidence" value="ECO:0007669"/>
    <property type="project" value="UniProtKB-SubCell"/>
</dbReference>
<dbReference type="GO" id="GO:0006508">
    <property type="term" value="P:proteolysis"/>
    <property type="evidence" value="ECO:0007669"/>
    <property type="project" value="UniProtKB-KW"/>
</dbReference>
<dbReference type="InterPro" id="IPR008915">
    <property type="entry name" value="Peptidase_M50"/>
</dbReference>
<evidence type="ECO:0000256" key="4">
    <source>
        <dbReference type="ARBA" id="ARBA00022670"/>
    </source>
</evidence>
<feature type="transmembrane region" description="Helical" evidence="12">
    <location>
        <begin position="166"/>
        <end position="189"/>
    </location>
</feature>
<feature type="transmembrane region" description="Helical" evidence="12">
    <location>
        <begin position="786"/>
        <end position="808"/>
    </location>
</feature>
<keyword evidence="7" id="KW-0862">Zinc</keyword>
<evidence type="ECO:0000256" key="9">
    <source>
        <dbReference type="ARBA" id="ARBA00023049"/>
    </source>
</evidence>
<evidence type="ECO:0000256" key="3">
    <source>
        <dbReference type="ARBA" id="ARBA00007931"/>
    </source>
</evidence>
<evidence type="ECO:0000256" key="10">
    <source>
        <dbReference type="ARBA" id="ARBA00023136"/>
    </source>
</evidence>
<evidence type="ECO:0000256" key="11">
    <source>
        <dbReference type="SAM" id="MobiDB-lite"/>
    </source>
</evidence>
<evidence type="ECO:0000256" key="6">
    <source>
        <dbReference type="ARBA" id="ARBA00022801"/>
    </source>
</evidence>
<evidence type="ECO:0000256" key="1">
    <source>
        <dbReference type="ARBA" id="ARBA00001947"/>
    </source>
</evidence>
<dbReference type="Gene3D" id="2.30.42.10">
    <property type="match status" value="1"/>
</dbReference>
<sequence>MDPNANTGPVNPDPSKPHDIAEPGPIDPATGQPDHGAEVTELKSWFRENLVSLVVTAGVIAVVCTFLDPVDTLRVVLGLGFIIFIHELGHFVAAKWCDVHVRTFSIGFGPAVPFCSYKYGETTYMVGIIPLGGYVAMVGEGEGAEGEEEGEEDPRSFRKKSVGQRMLIISAGVVMNIVLGMACFVAVYLHGVEEMPATVGSIEGGGAAWRADMRTGDHIVNIDGRQNPFFNDLKPIVMSTRKDEQLPIEWDRDGRLVSATVSPIRDEGQRFPQLGISPPAGLTLMSGGKFKLPPVYPNSPAAAPVPADGETDAQAFVGGDRVVATTDPADPTKVTPVESAREYHKRMVQLAGQDVTIEVERKDKDSQNLKHVKVKVKSAFRYDLGLRMRMGEVVALRRGGAAEGKVTARSDGPQPTRGDRIKAVMLPPDPAGKRVWYVAGDVDWSKPEFAAPKKDVEVRPLDPVMLPLQLHRWAKDMTTKVPVELVVLRAAHPTEQAVRVAIDYDPSYRFDREAALQPNSPLPVSGLGLAYWVEAVVDDVAPGGAAAEARTLPGELPTGFLHRAKRFLGVEGSEVAPGGEPAPLGPNDVIVAVRFKARDAAGTVSTGEWKELSLDEQPADRKSYRWAPVDAAYQNSPPAIDLRVRKGGGDQVVEVTLVGRENRDWPLDDRGLAFQAETQIQKATDVGDAIRLGALRTVRFIKTVYMNLYAMGIGRVSAKTMSGPLTIANVSYKLAGEDFWQFLLFLGMISVNLAVVNFLPIPVLDGGHMVFLILEKILGRPVPEKVFAFAMYTGLAMILSLMVFVLFLDVRRLFFGWF</sequence>
<dbReference type="RefSeq" id="WP_171472521.1">
    <property type="nucleotide sequence ID" value="NZ_CP053452.2"/>
</dbReference>
<keyword evidence="8 12" id="KW-1133">Transmembrane helix</keyword>
<feature type="transmembrane region" description="Helical" evidence="12">
    <location>
        <begin position="75"/>
        <end position="94"/>
    </location>
</feature>
<name>A0A6M5YUY7_9BACT</name>
<dbReference type="InterPro" id="IPR004387">
    <property type="entry name" value="Pept_M50_Zn"/>
</dbReference>
<dbReference type="NCBIfam" id="TIGR00054">
    <property type="entry name" value="RIP metalloprotease RseP"/>
    <property type="match status" value="1"/>
</dbReference>
<dbReference type="Pfam" id="PF02163">
    <property type="entry name" value="Peptidase_M50"/>
    <property type="match status" value="1"/>
</dbReference>
<comment type="cofactor">
    <cofactor evidence="1">
        <name>Zn(2+)</name>
        <dbReference type="ChEBI" id="CHEBI:29105"/>
    </cofactor>
</comment>
<dbReference type="KEGG" id="ftj:FTUN_4635"/>
<gene>
    <name evidence="14" type="ORF">FTUN_4635</name>
</gene>
<evidence type="ECO:0000256" key="2">
    <source>
        <dbReference type="ARBA" id="ARBA00004141"/>
    </source>
</evidence>
<comment type="similarity">
    <text evidence="3">Belongs to the peptidase M50B family.</text>
</comment>
<feature type="transmembrane region" description="Helical" evidence="12">
    <location>
        <begin position="50"/>
        <end position="69"/>
    </location>
</feature>
<feature type="region of interest" description="Disordered" evidence="11">
    <location>
        <begin position="1"/>
        <end position="35"/>
    </location>
</feature>
<evidence type="ECO:0000256" key="7">
    <source>
        <dbReference type="ARBA" id="ARBA00022833"/>
    </source>
</evidence>
<keyword evidence="5 12" id="KW-0812">Transmembrane</keyword>
<reference evidence="15" key="1">
    <citation type="submission" date="2020-05" db="EMBL/GenBank/DDBJ databases">
        <title>Frigoriglobus tundricola gen. nov., sp. nov., a psychrotolerant cellulolytic planctomycete of the family Gemmataceae with two divergent copies of 16S rRNA gene.</title>
        <authorList>
            <person name="Kulichevskaya I.S."/>
            <person name="Ivanova A.A."/>
            <person name="Naumoff D.G."/>
            <person name="Beletsky A.V."/>
            <person name="Rijpstra W.I.C."/>
            <person name="Sinninghe Damste J.S."/>
            <person name="Mardanov A.V."/>
            <person name="Ravin N.V."/>
            <person name="Dedysh S.N."/>
        </authorList>
    </citation>
    <scope>NUCLEOTIDE SEQUENCE [LARGE SCALE GENOMIC DNA]</scope>
    <source>
        <strain evidence="15">PL17</strain>
    </source>
</reference>
<evidence type="ECO:0000256" key="5">
    <source>
        <dbReference type="ARBA" id="ARBA00022692"/>
    </source>
</evidence>
<evidence type="ECO:0000313" key="15">
    <source>
        <dbReference type="Proteomes" id="UP000503447"/>
    </source>
</evidence>
<dbReference type="EMBL" id="CP053452">
    <property type="protein sequence ID" value="QJW97071.1"/>
    <property type="molecule type" value="Genomic_DNA"/>
</dbReference>
<keyword evidence="15" id="KW-1185">Reference proteome</keyword>